<evidence type="ECO:0000256" key="1">
    <source>
        <dbReference type="ARBA" id="ARBA00022737"/>
    </source>
</evidence>
<reference evidence="4 5" key="1">
    <citation type="journal article" date="2011" name="PLoS Pathog.">
        <title>Endophytic Life Strategies Decoded by Genome and Transcriptome Analyses of the Mutualistic Root Symbiont Piriformospora indica.</title>
        <authorList>
            <person name="Zuccaro A."/>
            <person name="Lahrmann U."/>
            <person name="Guldener U."/>
            <person name="Langen G."/>
            <person name="Pfiffi S."/>
            <person name="Biedenkopf D."/>
            <person name="Wong P."/>
            <person name="Samans B."/>
            <person name="Grimm C."/>
            <person name="Basiewicz M."/>
            <person name="Murat C."/>
            <person name="Martin F."/>
            <person name="Kogel K.H."/>
        </authorList>
    </citation>
    <scope>NUCLEOTIDE SEQUENCE [LARGE SCALE GENOMIC DNA]</scope>
    <source>
        <strain evidence="4 5">DSM 11827</strain>
    </source>
</reference>
<evidence type="ECO:0000256" key="2">
    <source>
        <dbReference type="ARBA" id="ARBA00022837"/>
    </source>
</evidence>
<dbReference type="InterPro" id="IPR002048">
    <property type="entry name" value="EF_hand_dom"/>
</dbReference>
<dbReference type="EMBL" id="CAFZ01000246">
    <property type="protein sequence ID" value="CCA73697.1"/>
    <property type="molecule type" value="Genomic_DNA"/>
</dbReference>
<dbReference type="InParanoid" id="G4TQV4"/>
<dbReference type="STRING" id="1109443.G4TQV4"/>
<dbReference type="OrthoDB" id="26525at2759"/>
<dbReference type="PANTHER" id="PTHR23048:SF0">
    <property type="entry name" value="CALMODULIN LIKE 3"/>
    <property type="match status" value="1"/>
</dbReference>
<feature type="domain" description="EF-hand" evidence="3">
    <location>
        <begin position="8"/>
        <end position="43"/>
    </location>
</feature>
<dbReference type="Gene3D" id="1.10.238.10">
    <property type="entry name" value="EF-hand"/>
    <property type="match status" value="2"/>
</dbReference>
<dbReference type="Proteomes" id="UP000007148">
    <property type="component" value="Unassembled WGS sequence"/>
</dbReference>
<dbReference type="PROSITE" id="PS50222">
    <property type="entry name" value="EF_HAND_2"/>
    <property type="match status" value="3"/>
</dbReference>
<dbReference type="SMART" id="SM00054">
    <property type="entry name" value="EFh"/>
    <property type="match status" value="3"/>
</dbReference>
<evidence type="ECO:0000313" key="4">
    <source>
        <dbReference type="EMBL" id="CCA73697.1"/>
    </source>
</evidence>
<dbReference type="GO" id="GO:0016460">
    <property type="term" value="C:myosin II complex"/>
    <property type="evidence" value="ECO:0007669"/>
    <property type="project" value="TreeGrafter"/>
</dbReference>
<evidence type="ECO:0000259" key="3">
    <source>
        <dbReference type="PROSITE" id="PS50222"/>
    </source>
</evidence>
<dbReference type="SUPFAM" id="SSF47473">
    <property type="entry name" value="EF-hand"/>
    <property type="match status" value="1"/>
</dbReference>
<name>G4TQV4_SERID</name>
<gene>
    <name evidence="4" type="ORF">PIIN_07651</name>
</gene>
<dbReference type="Pfam" id="PF13405">
    <property type="entry name" value="EF-hand_6"/>
    <property type="match status" value="1"/>
</dbReference>
<accession>G4TQV4</accession>
<dbReference type="PROSITE" id="PS00018">
    <property type="entry name" value="EF_HAND_1"/>
    <property type="match status" value="1"/>
</dbReference>
<sequence>MTDRLSEEQISEFKDAFSLFDKEGDGTITTRDLGIVMRSLGETPSEAEIQDMLNEIDPDGSGTINFPDFLTMMARRMKADDVEDEIRQAFEVFARDGTGLISIGELRHIMIHLGEKLTDEEADELIC</sequence>
<organism evidence="4 5">
    <name type="scientific">Serendipita indica (strain DSM 11827)</name>
    <name type="common">Root endophyte fungus</name>
    <name type="synonym">Piriformospora indica</name>
    <dbReference type="NCBI Taxonomy" id="1109443"/>
    <lineage>
        <taxon>Eukaryota</taxon>
        <taxon>Fungi</taxon>
        <taxon>Dikarya</taxon>
        <taxon>Basidiomycota</taxon>
        <taxon>Agaricomycotina</taxon>
        <taxon>Agaricomycetes</taxon>
        <taxon>Sebacinales</taxon>
        <taxon>Serendipitaceae</taxon>
        <taxon>Serendipita</taxon>
    </lineage>
</organism>
<dbReference type="InterPro" id="IPR018247">
    <property type="entry name" value="EF_Hand_1_Ca_BS"/>
</dbReference>
<comment type="caution">
    <text evidence="4">The sequence shown here is derived from an EMBL/GenBank/DDBJ whole genome shotgun (WGS) entry which is preliminary data.</text>
</comment>
<dbReference type="GO" id="GO:0005509">
    <property type="term" value="F:calcium ion binding"/>
    <property type="evidence" value="ECO:0007669"/>
    <property type="project" value="InterPro"/>
</dbReference>
<dbReference type="FunFam" id="1.10.238.10:FF:000527">
    <property type="entry name" value="Calmodulin-3"/>
    <property type="match status" value="1"/>
</dbReference>
<protein>
    <submittedName>
        <fullName evidence="4">Probable Calmodulin</fullName>
    </submittedName>
</protein>
<dbReference type="eggNOG" id="KOG0027">
    <property type="taxonomic scope" value="Eukaryota"/>
</dbReference>
<keyword evidence="5" id="KW-1185">Reference proteome</keyword>
<dbReference type="Pfam" id="PF13499">
    <property type="entry name" value="EF-hand_7"/>
    <property type="match status" value="1"/>
</dbReference>
<dbReference type="HOGENOM" id="CLU_061288_2_0_1"/>
<proteinExistence type="predicted"/>
<evidence type="ECO:0000313" key="5">
    <source>
        <dbReference type="Proteomes" id="UP000007148"/>
    </source>
</evidence>
<dbReference type="InterPro" id="IPR011992">
    <property type="entry name" value="EF-hand-dom_pair"/>
</dbReference>
<dbReference type="AlphaFoldDB" id="G4TQV4"/>
<dbReference type="CDD" id="cd00051">
    <property type="entry name" value="EFh"/>
    <property type="match status" value="1"/>
</dbReference>
<dbReference type="InterPro" id="IPR050230">
    <property type="entry name" value="CALM/Myosin/TropC-like"/>
</dbReference>
<keyword evidence="1" id="KW-0677">Repeat</keyword>
<feature type="domain" description="EF-hand" evidence="3">
    <location>
        <begin position="81"/>
        <end position="116"/>
    </location>
</feature>
<feature type="domain" description="EF-hand" evidence="3">
    <location>
        <begin position="44"/>
        <end position="79"/>
    </location>
</feature>
<keyword evidence="2" id="KW-0106">Calcium</keyword>
<dbReference type="PANTHER" id="PTHR23048">
    <property type="entry name" value="MYOSIN LIGHT CHAIN 1, 3"/>
    <property type="match status" value="1"/>
</dbReference>